<dbReference type="CDD" id="cd06171">
    <property type="entry name" value="Sigma70_r4"/>
    <property type="match status" value="1"/>
</dbReference>
<dbReference type="InterPro" id="IPR013324">
    <property type="entry name" value="RNA_pol_sigma_r3/r4-like"/>
</dbReference>
<dbReference type="InterPro" id="IPR000943">
    <property type="entry name" value="RNA_pol_sigma70"/>
</dbReference>
<dbReference type="EMBL" id="AP022572">
    <property type="protein sequence ID" value="BBX60722.1"/>
    <property type="molecule type" value="Genomic_DNA"/>
</dbReference>
<dbReference type="InterPro" id="IPR007630">
    <property type="entry name" value="RNA_pol_sigma70_r4"/>
</dbReference>
<dbReference type="NCBIfam" id="TIGR02937">
    <property type="entry name" value="sigma70-ECF"/>
    <property type="match status" value="1"/>
</dbReference>
<evidence type="ECO:0000259" key="5">
    <source>
        <dbReference type="Pfam" id="PF04545"/>
    </source>
</evidence>
<dbReference type="PANTHER" id="PTHR30385">
    <property type="entry name" value="SIGMA FACTOR F FLAGELLAR"/>
    <property type="match status" value="1"/>
</dbReference>
<protein>
    <recommendedName>
        <fullName evidence="5">RNA polymerase sigma-70 region 4 domain-containing protein</fullName>
    </recommendedName>
</protein>
<organism evidence="6 7">
    <name type="scientific">Mycobacterium shottsii</name>
    <dbReference type="NCBI Taxonomy" id="133549"/>
    <lineage>
        <taxon>Bacteria</taxon>
        <taxon>Bacillati</taxon>
        <taxon>Actinomycetota</taxon>
        <taxon>Actinomycetes</taxon>
        <taxon>Mycobacteriales</taxon>
        <taxon>Mycobacteriaceae</taxon>
        <taxon>Mycobacterium</taxon>
        <taxon>Mycobacterium ulcerans group</taxon>
    </lineage>
</organism>
<evidence type="ECO:0000313" key="7">
    <source>
        <dbReference type="Proteomes" id="UP000467164"/>
    </source>
</evidence>
<keyword evidence="3" id="KW-0238">DNA-binding</keyword>
<evidence type="ECO:0000256" key="4">
    <source>
        <dbReference type="ARBA" id="ARBA00023163"/>
    </source>
</evidence>
<feature type="domain" description="RNA polymerase sigma-70 region 4" evidence="5">
    <location>
        <begin position="17"/>
        <end position="65"/>
    </location>
</feature>
<dbReference type="Pfam" id="PF04545">
    <property type="entry name" value="Sigma70_r4"/>
    <property type="match status" value="1"/>
</dbReference>
<keyword evidence="4" id="KW-0804">Transcription</keyword>
<sequence>MDAGLDRIEDRESLRPLLEALPERERTVLVLRFLDSMTQTQIAERVGISQMHVSRLLAKSLARLRDQLE</sequence>
<evidence type="ECO:0000256" key="3">
    <source>
        <dbReference type="ARBA" id="ARBA00023125"/>
    </source>
</evidence>
<dbReference type="PANTHER" id="PTHR30385:SF4">
    <property type="entry name" value="RNA POLYMERASE SIGMA-E FACTOR"/>
    <property type="match status" value="1"/>
</dbReference>
<dbReference type="GO" id="GO:0003677">
    <property type="term" value="F:DNA binding"/>
    <property type="evidence" value="ECO:0007669"/>
    <property type="project" value="UniProtKB-KW"/>
</dbReference>
<evidence type="ECO:0000256" key="1">
    <source>
        <dbReference type="ARBA" id="ARBA00023015"/>
    </source>
</evidence>
<dbReference type="Proteomes" id="UP000467164">
    <property type="component" value="Chromosome"/>
</dbReference>
<keyword evidence="1" id="KW-0805">Transcription regulation</keyword>
<dbReference type="GO" id="GO:0006352">
    <property type="term" value="P:DNA-templated transcription initiation"/>
    <property type="evidence" value="ECO:0007669"/>
    <property type="project" value="InterPro"/>
</dbReference>
<dbReference type="PRINTS" id="PR00046">
    <property type="entry name" value="SIGMA70FCT"/>
</dbReference>
<keyword evidence="7" id="KW-1185">Reference proteome</keyword>
<dbReference type="AlphaFoldDB" id="A0A7I7LML1"/>
<dbReference type="KEGG" id="msho:MSHO_60670"/>
<dbReference type="InterPro" id="IPR014284">
    <property type="entry name" value="RNA_pol_sigma-70_dom"/>
</dbReference>
<dbReference type="Gene3D" id="1.20.140.160">
    <property type="match status" value="1"/>
</dbReference>
<name>A0A7I7LML1_9MYCO</name>
<dbReference type="GO" id="GO:0016987">
    <property type="term" value="F:sigma factor activity"/>
    <property type="evidence" value="ECO:0007669"/>
    <property type="project" value="UniProtKB-KW"/>
</dbReference>
<proteinExistence type="predicted"/>
<dbReference type="SUPFAM" id="SSF88659">
    <property type="entry name" value="Sigma3 and sigma4 domains of RNA polymerase sigma factors"/>
    <property type="match status" value="1"/>
</dbReference>
<accession>A0A7I7LML1</accession>
<gene>
    <name evidence="6" type="ORF">MSHO_60670</name>
</gene>
<evidence type="ECO:0000313" key="6">
    <source>
        <dbReference type="EMBL" id="BBX60722.1"/>
    </source>
</evidence>
<keyword evidence="2" id="KW-0731">Sigma factor</keyword>
<reference evidence="6 7" key="1">
    <citation type="journal article" date="2019" name="Emerg. Microbes Infect.">
        <title>Comprehensive subspecies identification of 175 nontuberculous mycobacteria species based on 7547 genomic profiles.</title>
        <authorList>
            <person name="Matsumoto Y."/>
            <person name="Kinjo T."/>
            <person name="Motooka D."/>
            <person name="Nabeya D."/>
            <person name="Jung N."/>
            <person name="Uechi K."/>
            <person name="Horii T."/>
            <person name="Iida T."/>
            <person name="Fujita J."/>
            <person name="Nakamura S."/>
        </authorList>
    </citation>
    <scope>NUCLEOTIDE SEQUENCE [LARGE SCALE GENOMIC DNA]</scope>
    <source>
        <strain evidence="6 7">JCM 12657</strain>
    </source>
</reference>
<evidence type="ECO:0000256" key="2">
    <source>
        <dbReference type="ARBA" id="ARBA00023082"/>
    </source>
</evidence>